<feature type="domain" description="RNA polymerase sigma factor 70 region 4 type 2" evidence="7">
    <location>
        <begin position="109"/>
        <end position="160"/>
    </location>
</feature>
<dbReference type="RefSeq" id="WP_217702964.1">
    <property type="nucleotide sequence ID" value="NZ_JAGTTM010000001.1"/>
</dbReference>
<dbReference type="InterPro" id="IPR007627">
    <property type="entry name" value="RNA_pol_sigma70_r2"/>
</dbReference>
<proteinExistence type="inferred from homology"/>
<sequence length="176" mass="19527">MSRRSLTDRQSRGVDNISLNAADLLAYFEHRARGAEAADLLSETMATAWRRIDAMPDATIEARMWLFVIARNVLANAERAAQRRWRLADKLRAHLTTAAPPDDSQRTIEVRDAVSRLAPELRELIGLIHWDGFSISDAASIVGIPSSTARTQYQTARRELARSLTSVDPSADVSVS</sequence>
<evidence type="ECO:0000256" key="3">
    <source>
        <dbReference type="ARBA" id="ARBA00023082"/>
    </source>
</evidence>
<dbReference type="InterPro" id="IPR014284">
    <property type="entry name" value="RNA_pol_sigma-70_dom"/>
</dbReference>
<evidence type="ECO:0000259" key="6">
    <source>
        <dbReference type="Pfam" id="PF04542"/>
    </source>
</evidence>
<evidence type="ECO:0000256" key="1">
    <source>
        <dbReference type="ARBA" id="ARBA00010641"/>
    </source>
</evidence>
<comment type="similarity">
    <text evidence="1">Belongs to the sigma-70 factor family. ECF subfamily.</text>
</comment>
<keyword evidence="5" id="KW-0804">Transcription</keyword>
<dbReference type="EMBL" id="JAGTTM010000001">
    <property type="protein sequence ID" value="MCC2028926.1"/>
    <property type="molecule type" value="Genomic_DNA"/>
</dbReference>
<dbReference type="AlphaFoldDB" id="A0A9X1LNK8"/>
<dbReference type="GO" id="GO:0003677">
    <property type="term" value="F:DNA binding"/>
    <property type="evidence" value="ECO:0007669"/>
    <property type="project" value="UniProtKB-KW"/>
</dbReference>
<keyword evidence="4" id="KW-0238">DNA-binding</keyword>
<evidence type="ECO:0000313" key="9">
    <source>
        <dbReference type="Proteomes" id="UP001139289"/>
    </source>
</evidence>
<dbReference type="PANTHER" id="PTHR43133:SF8">
    <property type="entry name" value="RNA POLYMERASE SIGMA FACTOR HI_1459-RELATED"/>
    <property type="match status" value="1"/>
</dbReference>
<reference evidence="8" key="1">
    <citation type="submission" date="2021-04" db="EMBL/GenBank/DDBJ databases">
        <title>Microbacterium tenobrionis sp. nov. and Microbacterium allomyrinae sp. nov., isolated from larvae of Tenobrio molitor and Allomyrina dichotoma, respectively.</title>
        <authorList>
            <person name="Lee S.D."/>
        </authorList>
    </citation>
    <scope>NUCLEOTIDE SEQUENCE</scope>
    <source>
        <strain evidence="8">YMB-B2</strain>
    </source>
</reference>
<dbReference type="NCBIfam" id="TIGR02937">
    <property type="entry name" value="sigma70-ECF"/>
    <property type="match status" value="1"/>
</dbReference>
<dbReference type="Pfam" id="PF08281">
    <property type="entry name" value="Sigma70_r4_2"/>
    <property type="match status" value="1"/>
</dbReference>
<dbReference type="GO" id="GO:0006352">
    <property type="term" value="P:DNA-templated transcription initiation"/>
    <property type="evidence" value="ECO:0007669"/>
    <property type="project" value="InterPro"/>
</dbReference>
<evidence type="ECO:0000256" key="4">
    <source>
        <dbReference type="ARBA" id="ARBA00023125"/>
    </source>
</evidence>
<evidence type="ECO:0000259" key="7">
    <source>
        <dbReference type="Pfam" id="PF08281"/>
    </source>
</evidence>
<name>A0A9X1LNK8_9MICO</name>
<dbReference type="PANTHER" id="PTHR43133">
    <property type="entry name" value="RNA POLYMERASE ECF-TYPE SIGMA FACTO"/>
    <property type="match status" value="1"/>
</dbReference>
<evidence type="ECO:0000313" key="8">
    <source>
        <dbReference type="EMBL" id="MCC2028926.1"/>
    </source>
</evidence>
<dbReference type="InterPro" id="IPR039425">
    <property type="entry name" value="RNA_pol_sigma-70-like"/>
</dbReference>
<accession>A0A9X1LNK8</accession>
<dbReference type="GO" id="GO:0016987">
    <property type="term" value="F:sigma factor activity"/>
    <property type="evidence" value="ECO:0007669"/>
    <property type="project" value="UniProtKB-KW"/>
</dbReference>
<evidence type="ECO:0000256" key="2">
    <source>
        <dbReference type="ARBA" id="ARBA00023015"/>
    </source>
</evidence>
<protein>
    <submittedName>
        <fullName evidence="8">RNA polymerase sigma factor</fullName>
    </submittedName>
</protein>
<keyword evidence="3" id="KW-0731">Sigma factor</keyword>
<organism evidence="8 9">
    <name type="scientific">Microbacterium tenebrionis</name>
    <dbReference type="NCBI Taxonomy" id="2830665"/>
    <lineage>
        <taxon>Bacteria</taxon>
        <taxon>Bacillati</taxon>
        <taxon>Actinomycetota</taxon>
        <taxon>Actinomycetes</taxon>
        <taxon>Micrococcales</taxon>
        <taxon>Microbacteriaceae</taxon>
        <taxon>Microbacterium</taxon>
    </lineage>
</organism>
<gene>
    <name evidence="8" type="ORF">KEC56_05245</name>
</gene>
<dbReference type="InterPro" id="IPR013249">
    <property type="entry name" value="RNA_pol_sigma70_r4_t2"/>
</dbReference>
<dbReference type="Proteomes" id="UP001139289">
    <property type="component" value="Unassembled WGS sequence"/>
</dbReference>
<keyword evidence="9" id="KW-1185">Reference proteome</keyword>
<evidence type="ECO:0000256" key="5">
    <source>
        <dbReference type="ARBA" id="ARBA00023163"/>
    </source>
</evidence>
<keyword evidence="2" id="KW-0805">Transcription regulation</keyword>
<dbReference type="Pfam" id="PF04542">
    <property type="entry name" value="Sigma70_r2"/>
    <property type="match status" value="1"/>
</dbReference>
<comment type="caution">
    <text evidence="8">The sequence shown here is derived from an EMBL/GenBank/DDBJ whole genome shotgun (WGS) entry which is preliminary data.</text>
</comment>
<feature type="domain" description="RNA polymerase sigma-70 region 2" evidence="6">
    <location>
        <begin position="31"/>
        <end position="83"/>
    </location>
</feature>